<dbReference type="Pfam" id="PF01663">
    <property type="entry name" value="Phosphodiest"/>
    <property type="match status" value="1"/>
</dbReference>
<feature type="signal peptide" evidence="2">
    <location>
        <begin position="1"/>
        <end position="27"/>
    </location>
</feature>
<feature type="chain" id="PRO_5047382748" evidence="2">
    <location>
        <begin position="28"/>
        <end position="1082"/>
    </location>
</feature>
<proteinExistence type="predicted"/>
<sequence length="1082" mass="119255">MNSRVLTTIALCSATLTLITTAAPAAAAVKANANQPKVSRTDAVIEKAKAFADIDLSQATPIDTANNIKGISVIGSPKVETDTNLNDGKVTTFDGKSAYKLPISNDQYKQVETGIALEAFFKYSGDNTKGEHDILSSKDNLGFSLGINENDQLTYYSSDQKSAKTISADLKKDRWVHVVGVTDVAHNQTSLYVNGKLRGTAYNNGGFKAADQLKSFMLGADSVDANGNLKAAMKGKIKAARIYTQSLTGDQVKQLSDTARKSVHDEAPIKQAFDTQLFGATDVVAGHNYNLNVHTRQLKAGDVDKVEYDVTFDPAKFEYAGADQLLGGDKATAVTATNDHTLHITSTADFSTREMREYSQNRLARVRLKAKQTSHDDKTTVTLKNASVSLAGKKQDKSDMTFGSNQTIAIHAKDKRDFNGDGLIGVGDVALAPEDQKVAVAKDAEIQPYKHVIVLTTDGGGNPWNPKGMYYALNEQSLPLWTDNPAVMEKRKNPYAMDLFNNKFAMSTTAKSVQPTVSAQNYTSMIHSVTWGDMDLNYQDTNTTAGEQYFADFGKTKETEKYPSVFKVLQRAQPKRNLAAFSEWAPFLNGIMEPDAAMEKEQPAAFKSFDDVADYIGSDKFNDTSFIHMQSDQMDIRAHGHGWYNDDYWEHYARYDQMFKTVMDKLEKTGHIHDTLIIANADHGGSMRAHGQKAYTHDPSNYNIFIGLGGETVDAGRRLHGGSNTDIGALVLNALKVKQPTSMTGKVFDPSAFLDQTELVKKHRQVEAVNLERTANKFTLKFKPENNRQIRTIDTRIDLAGQSVDKVEVPTGARVLRQDVKDGILKLTLSFKQQPGNTMATVSMKGNPTRSAGKVAIKEAMLGTDKGQEVLSDLANKDVTSIANPGSGSHVVVPSTSGNTTKPKKPVKPSQNKGETKPTVTKKPSKHKKNALKGKIVYAKKKIGFYKKTKFTKKNRYKFFTAKSENKWAQFKIVKKKGNRYQVKDINKGSKTYGKLGYITTSSKFVTPAEYAKKAVKVKVINPRGLSAYKTKSLKGKATHYKKNAVLKIKKIVKVNGKYHFQLKNGKYITADKHLIHAYFNK</sequence>
<dbReference type="Pfam" id="PF19087">
    <property type="entry name" value="DUF5776"/>
    <property type="match status" value="1"/>
</dbReference>
<dbReference type="RefSeq" id="WP_137628603.1">
    <property type="nucleotide sequence ID" value="NZ_BJDJ01000010.1"/>
</dbReference>
<dbReference type="SUPFAM" id="SSF53649">
    <property type="entry name" value="Alkaline phosphatase-like"/>
    <property type="match status" value="1"/>
</dbReference>
<evidence type="ECO:0000313" key="4">
    <source>
        <dbReference type="EMBL" id="MFC6181665.1"/>
    </source>
</evidence>
<dbReference type="EMBL" id="JBHSSC010000040">
    <property type="protein sequence ID" value="MFC6181665.1"/>
    <property type="molecule type" value="Genomic_DNA"/>
</dbReference>
<protein>
    <submittedName>
        <fullName evidence="4">LamG-like jellyroll fold domain-containing protein</fullName>
    </submittedName>
</protein>
<accession>A0ABW1S2B3</accession>
<organism evidence="4 5">
    <name type="scientific">Lactiplantibacillus daowaiensis</name>
    <dbReference type="NCBI Taxonomy" id="2559918"/>
    <lineage>
        <taxon>Bacteria</taxon>
        <taxon>Bacillati</taxon>
        <taxon>Bacillota</taxon>
        <taxon>Bacilli</taxon>
        <taxon>Lactobacillales</taxon>
        <taxon>Lactobacillaceae</taxon>
        <taxon>Lactiplantibacillus</taxon>
    </lineage>
</organism>
<dbReference type="SUPFAM" id="SSF49899">
    <property type="entry name" value="Concanavalin A-like lectins/glucanases"/>
    <property type="match status" value="1"/>
</dbReference>
<reference evidence="5" key="1">
    <citation type="journal article" date="2019" name="Int. J. Syst. Evol. Microbiol.">
        <title>The Global Catalogue of Microorganisms (GCM) 10K type strain sequencing project: providing services to taxonomists for standard genome sequencing and annotation.</title>
        <authorList>
            <consortium name="The Broad Institute Genomics Platform"/>
            <consortium name="The Broad Institute Genome Sequencing Center for Infectious Disease"/>
            <person name="Wu L."/>
            <person name="Ma J."/>
        </authorList>
    </citation>
    <scope>NUCLEOTIDE SEQUENCE [LARGE SCALE GENOMIC DNA]</scope>
    <source>
        <strain evidence="5">CCM 8933</strain>
    </source>
</reference>
<dbReference type="Gene3D" id="3.40.720.10">
    <property type="entry name" value="Alkaline Phosphatase, subunit A"/>
    <property type="match status" value="1"/>
</dbReference>
<name>A0ABW1S2B3_9LACO</name>
<gene>
    <name evidence="4" type="ORF">ACFP5Y_10565</name>
</gene>
<comment type="caution">
    <text evidence="4">The sequence shown here is derived from an EMBL/GenBank/DDBJ whole genome shotgun (WGS) entry which is preliminary data.</text>
</comment>
<feature type="domain" description="DUF5776" evidence="3">
    <location>
        <begin position="1011"/>
        <end position="1076"/>
    </location>
</feature>
<dbReference type="Pfam" id="PF13385">
    <property type="entry name" value="Laminin_G_3"/>
    <property type="match status" value="1"/>
</dbReference>
<evidence type="ECO:0000256" key="2">
    <source>
        <dbReference type="SAM" id="SignalP"/>
    </source>
</evidence>
<dbReference type="Gene3D" id="2.60.40.680">
    <property type="match status" value="1"/>
</dbReference>
<dbReference type="InterPro" id="IPR013320">
    <property type="entry name" value="ConA-like_dom_sf"/>
</dbReference>
<dbReference type="InterPro" id="IPR018247">
    <property type="entry name" value="EF_Hand_1_Ca_BS"/>
</dbReference>
<dbReference type="Gene3D" id="2.60.120.200">
    <property type="match status" value="1"/>
</dbReference>
<evidence type="ECO:0000313" key="5">
    <source>
        <dbReference type="Proteomes" id="UP001596282"/>
    </source>
</evidence>
<evidence type="ECO:0000259" key="3">
    <source>
        <dbReference type="Pfam" id="PF19087"/>
    </source>
</evidence>
<evidence type="ECO:0000256" key="1">
    <source>
        <dbReference type="SAM" id="MobiDB-lite"/>
    </source>
</evidence>
<dbReference type="InterPro" id="IPR044081">
    <property type="entry name" value="DUF5776"/>
</dbReference>
<feature type="region of interest" description="Disordered" evidence="1">
    <location>
        <begin position="881"/>
        <end position="930"/>
    </location>
</feature>
<dbReference type="InterPro" id="IPR017850">
    <property type="entry name" value="Alkaline_phosphatase_core_sf"/>
</dbReference>
<dbReference type="PROSITE" id="PS00018">
    <property type="entry name" value="EF_HAND_1"/>
    <property type="match status" value="1"/>
</dbReference>
<dbReference type="Proteomes" id="UP001596282">
    <property type="component" value="Unassembled WGS sequence"/>
</dbReference>
<keyword evidence="2" id="KW-0732">Signal</keyword>
<keyword evidence="5" id="KW-1185">Reference proteome</keyword>
<dbReference type="InterPro" id="IPR002591">
    <property type="entry name" value="Phosphodiest/P_Trfase"/>
</dbReference>